<dbReference type="RefSeq" id="XP_066007642.1">
    <property type="nucleotide sequence ID" value="XM_066152860.1"/>
</dbReference>
<proteinExistence type="predicted"/>
<evidence type="ECO:0000256" key="3">
    <source>
        <dbReference type="ARBA" id="ARBA00022771"/>
    </source>
</evidence>
<reference evidence="8 9" key="2">
    <citation type="submission" date="2020-04" db="EMBL/GenBank/DDBJ databases">
        <title>Genome sequencing and assembly of multiple isolates from the Colletotrichum gloeosporioides species complex.</title>
        <authorList>
            <person name="Gan P."/>
            <person name="Shirasu K."/>
        </authorList>
    </citation>
    <scope>NUCLEOTIDE SEQUENCE [LARGE SCALE GENOMIC DNA]</scope>
    <source>
        <strain evidence="8 9">Nara gc5</strain>
    </source>
</reference>
<evidence type="ECO:0000256" key="4">
    <source>
        <dbReference type="ARBA" id="ARBA00022786"/>
    </source>
</evidence>
<dbReference type="EMBL" id="ANPB02000008">
    <property type="protein sequence ID" value="KAF4477590.1"/>
    <property type="molecule type" value="Genomic_DNA"/>
</dbReference>
<dbReference type="GO" id="GO:0008270">
    <property type="term" value="F:zinc ion binding"/>
    <property type="evidence" value="ECO:0007669"/>
    <property type="project" value="UniProtKB-KW"/>
</dbReference>
<organism evidence="8 9">
    <name type="scientific">Colletotrichum fructicola (strain Nara gc5)</name>
    <name type="common">Anthracnose fungus</name>
    <name type="synonym">Colletotrichum gloeosporioides (strain Nara gc5)</name>
    <dbReference type="NCBI Taxonomy" id="1213859"/>
    <lineage>
        <taxon>Eukaryota</taxon>
        <taxon>Fungi</taxon>
        <taxon>Dikarya</taxon>
        <taxon>Ascomycota</taxon>
        <taxon>Pezizomycotina</taxon>
        <taxon>Sordariomycetes</taxon>
        <taxon>Hypocreomycetidae</taxon>
        <taxon>Glomerellales</taxon>
        <taxon>Glomerellaceae</taxon>
        <taxon>Colletotrichum</taxon>
        <taxon>Colletotrichum gloeosporioides species complex</taxon>
    </lineage>
</organism>
<feature type="compositionally biased region" description="Basic and acidic residues" evidence="7">
    <location>
        <begin position="50"/>
        <end position="59"/>
    </location>
</feature>
<evidence type="ECO:0000256" key="2">
    <source>
        <dbReference type="ARBA" id="ARBA00022723"/>
    </source>
</evidence>
<evidence type="ECO:0000256" key="6">
    <source>
        <dbReference type="SAM" id="Coils"/>
    </source>
</evidence>
<dbReference type="CDD" id="cd20339">
    <property type="entry name" value="BRcat_RBR_RNF216"/>
    <property type="match status" value="1"/>
</dbReference>
<evidence type="ECO:0000256" key="1">
    <source>
        <dbReference type="ARBA" id="ARBA00004906"/>
    </source>
</evidence>
<dbReference type="InterPro" id="IPR051628">
    <property type="entry name" value="LUBAC_E3_Ligases"/>
</dbReference>
<keyword evidence="3" id="KW-0863">Zinc-finger</keyword>
<dbReference type="PANTHER" id="PTHR22770">
    <property type="entry name" value="UBIQUITIN CONJUGATING ENZYME 7 INTERACTING PROTEIN-RELATED"/>
    <property type="match status" value="1"/>
</dbReference>
<comment type="pathway">
    <text evidence="1">Protein modification; protein ubiquitination.</text>
</comment>
<dbReference type="InterPro" id="IPR047545">
    <property type="entry name" value="BRcat_RBR_RNF216"/>
</dbReference>
<evidence type="ECO:0000313" key="9">
    <source>
        <dbReference type="Proteomes" id="UP000011096"/>
    </source>
</evidence>
<dbReference type="AlphaFoldDB" id="A0A7J6ILD7"/>
<protein>
    <submittedName>
        <fullName evidence="8">E3 ubiquitin-protein ligase RNF216</fullName>
    </submittedName>
</protein>
<dbReference type="OrthoDB" id="10009520at2759"/>
<dbReference type="InParanoid" id="A0A7J6ILD7"/>
<keyword evidence="4" id="KW-0833">Ubl conjugation pathway</keyword>
<keyword evidence="2" id="KW-0479">Metal-binding</keyword>
<dbReference type="SUPFAM" id="SSF57850">
    <property type="entry name" value="RING/U-box"/>
    <property type="match status" value="1"/>
</dbReference>
<name>A0A7J6ILD7_COLFN</name>
<feature type="coiled-coil region" evidence="6">
    <location>
        <begin position="217"/>
        <end position="258"/>
    </location>
</feature>
<dbReference type="GeneID" id="43612217"/>
<feature type="region of interest" description="Disordered" evidence="7">
    <location>
        <begin position="449"/>
        <end position="476"/>
    </location>
</feature>
<dbReference type="PANTHER" id="PTHR22770:SF47">
    <property type="entry name" value="E3 UBIQUITIN-PROTEIN LIGASE RNF216"/>
    <property type="match status" value="1"/>
</dbReference>
<accession>A0A7J6ILD7</accession>
<keyword evidence="9" id="KW-1185">Reference proteome</keyword>
<comment type="caution">
    <text evidence="8">The sequence shown here is derived from an EMBL/GenBank/DDBJ whole genome shotgun (WGS) entry which is preliminary data.</text>
</comment>
<reference evidence="8 9" key="1">
    <citation type="submission" date="2012-08" db="EMBL/GenBank/DDBJ databases">
        <authorList>
            <person name="Gan P.H.P."/>
            <person name="Ikeda K."/>
            <person name="Irieda H."/>
            <person name="Narusaka M."/>
            <person name="O'Connell R.J."/>
            <person name="Narusaka Y."/>
            <person name="Takano Y."/>
            <person name="Kubo Y."/>
            <person name="Shirasu K."/>
        </authorList>
    </citation>
    <scope>NUCLEOTIDE SEQUENCE [LARGE SCALE GENOMIC DNA]</scope>
    <source>
        <strain evidence="8 9">Nara gc5</strain>
    </source>
</reference>
<evidence type="ECO:0000256" key="7">
    <source>
        <dbReference type="SAM" id="MobiDB-lite"/>
    </source>
</evidence>
<evidence type="ECO:0000256" key="5">
    <source>
        <dbReference type="ARBA" id="ARBA00022833"/>
    </source>
</evidence>
<gene>
    <name evidence="8" type="primary">Rnf216</name>
    <name evidence="8" type="ORF">CGGC5_v013107</name>
</gene>
<keyword evidence="6" id="KW-0175">Coiled coil</keyword>
<dbReference type="Gene3D" id="1.20.120.1750">
    <property type="match status" value="1"/>
</dbReference>
<sequence length="476" mass="53761">MPISTLREPSVARLPFDATIVLPPCCHRAARPTVPRQQGLVLANPTAEANHPKPRAEREMADIKASMKSDCIVQIFSVFPDICPEYFERTATKLLYDIDKINEEILGASSYPKKARSKSLKRKRESSAKEDDVSKVRQLYDFANRPPETAQAYISISRRGLCQNFPQATVKSVAKLLEEHSNCLMQAYLALDKINCNWKLKPENLDRTIRDSPMPDRNRALEELRAARQVCEAAQSKRKLAKAKVLDKENNFKQAREEGNIAECGCCFDECPLDCMVHCNAPDSEHRALFLDDKLQAALDRIEFGAALQAQGFENLSACPFFPYAADCPPIEEDKEFRCINPECEIVSCRLCKQETHVPRTCEEAAAENGISARRKLEEAMSAALIRKCNKCNTPFIREAGCNKMTCARPGCRNVQCQSCDYKVRKAGEEARQKVMAANPEFNEEHLTFNTSKRVPDKQKNRRSAQLREAPRGARR</sequence>
<evidence type="ECO:0000313" key="8">
    <source>
        <dbReference type="EMBL" id="KAF4477590.1"/>
    </source>
</evidence>
<dbReference type="Pfam" id="PF26200">
    <property type="entry name" value="Rcat_RNF216"/>
    <property type="match status" value="1"/>
</dbReference>
<feature type="region of interest" description="Disordered" evidence="7">
    <location>
        <begin position="37"/>
        <end position="59"/>
    </location>
</feature>
<dbReference type="Proteomes" id="UP000011096">
    <property type="component" value="Unassembled WGS sequence"/>
</dbReference>
<keyword evidence="5" id="KW-0862">Zinc</keyword>